<name>A0A2I0I210_PUNGR</name>
<keyword evidence="2" id="KW-1185">Reference proteome</keyword>
<dbReference type="Proteomes" id="UP000233551">
    <property type="component" value="Unassembled WGS sequence"/>
</dbReference>
<reference evidence="1 2" key="1">
    <citation type="submission" date="2017-11" db="EMBL/GenBank/DDBJ databases">
        <title>De-novo sequencing of pomegranate (Punica granatum L.) genome.</title>
        <authorList>
            <person name="Akparov Z."/>
            <person name="Amiraslanov A."/>
            <person name="Hajiyeva S."/>
            <person name="Abbasov M."/>
            <person name="Kaur K."/>
            <person name="Hamwieh A."/>
            <person name="Solovyev V."/>
            <person name="Salamov A."/>
            <person name="Braich B."/>
            <person name="Kosarev P."/>
            <person name="Mahmoud A."/>
            <person name="Hajiyev E."/>
            <person name="Babayeva S."/>
            <person name="Izzatullayeva V."/>
            <person name="Mammadov A."/>
            <person name="Mammadov A."/>
            <person name="Sharifova S."/>
            <person name="Ojaghi J."/>
            <person name="Eynullazada K."/>
            <person name="Bayramov B."/>
            <person name="Abdulazimova A."/>
            <person name="Shahmuradov I."/>
        </authorList>
    </citation>
    <scope>NUCLEOTIDE SEQUENCE [LARGE SCALE GENOMIC DNA]</scope>
    <source>
        <strain evidence="2">cv. AG2017</strain>
        <tissue evidence="1">Leaf</tissue>
    </source>
</reference>
<accession>A0A2I0I210</accession>
<gene>
    <name evidence="1" type="ORF">CRG98_041601</name>
</gene>
<proteinExistence type="predicted"/>
<evidence type="ECO:0000313" key="1">
    <source>
        <dbReference type="EMBL" id="PKI38005.1"/>
    </source>
</evidence>
<sequence>MSSFANLRPDKQQLRVNQQIIIDRQLWRGNRPVLGHRFRLGVDRLPQNRVLLKLALPSFSAIIVAATHVATLPPLTKSDNARVPHLKLNPAPINNRSNPINPTLSKPSPRWNSTPIFLHSGVPLPPNSPFSAPKTELYHRELFRATFLNFPEKGGWEG</sequence>
<evidence type="ECO:0000313" key="2">
    <source>
        <dbReference type="Proteomes" id="UP000233551"/>
    </source>
</evidence>
<organism evidence="1 2">
    <name type="scientific">Punica granatum</name>
    <name type="common">Pomegranate</name>
    <dbReference type="NCBI Taxonomy" id="22663"/>
    <lineage>
        <taxon>Eukaryota</taxon>
        <taxon>Viridiplantae</taxon>
        <taxon>Streptophyta</taxon>
        <taxon>Embryophyta</taxon>
        <taxon>Tracheophyta</taxon>
        <taxon>Spermatophyta</taxon>
        <taxon>Magnoliopsida</taxon>
        <taxon>eudicotyledons</taxon>
        <taxon>Gunneridae</taxon>
        <taxon>Pentapetalae</taxon>
        <taxon>rosids</taxon>
        <taxon>malvids</taxon>
        <taxon>Myrtales</taxon>
        <taxon>Lythraceae</taxon>
        <taxon>Punica</taxon>
    </lineage>
</organism>
<dbReference type="AlphaFoldDB" id="A0A2I0I210"/>
<protein>
    <submittedName>
        <fullName evidence="1">Uncharacterized protein</fullName>
    </submittedName>
</protein>
<dbReference type="EMBL" id="PGOL01004238">
    <property type="protein sequence ID" value="PKI38005.1"/>
    <property type="molecule type" value="Genomic_DNA"/>
</dbReference>
<comment type="caution">
    <text evidence="1">The sequence shown here is derived from an EMBL/GenBank/DDBJ whole genome shotgun (WGS) entry which is preliminary data.</text>
</comment>